<dbReference type="InterPro" id="IPR010727">
    <property type="entry name" value="DUF1302"/>
</dbReference>
<proteinExistence type="predicted"/>
<protein>
    <submittedName>
        <fullName evidence="1">Uncharacterized protein</fullName>
    </submittedName>
</protein>
<name>A0A7V5UEW6_CALAY</name>
<accession>A0A7V5UEW6</accession>
<dbReference type="Pfam" id="PF06980">
    <property type="entry name" value="DUF1302"/>
    <property type="match status" value="1"/>
</dbReference>
<comment type="caution">
    <text evidence="1">The sequence shown here is derived from an EMBL/GenBank/DDBJ whole genome shotgun (WGS) entry which is preliminary data.</text>
</comment>
<dbReference type="EMBL" id="DROD01000391">
    <property type="protein sequence ID" value="HHJ52664.1"/>
    <property type="molecule type" value="Genomic_DNA"/>
</dbReference>
<reference evidence="1" key="1">
    <citation type="journal article" date="2020" name="mSystems">
        <title>Genome- and Community-Level Interaction Insights into Carbon Utilization and Element Cycling Functions of Hydrothermarchaeota in Hydrothermal Sediment.</title>
        <authorList>
            <person name="Zhou Z."/>
            <person name="Liu Y."/>
            <person name="Xu W."/>
            <person name="Pan J."/>
            <person name="Luo Z.H."/>
            <person name="Li M."/>
        </authorList>
    </citation>
    <scope>NUCLEOTIDE SEQUENCE [LARGE SCALE GENOMIC DNA]</scope>
    <source>
        <strain evidence="1">HyVt-527</strain>
    </source>
</reference>
<gene>
    <name evidence="1" type="ORF">ENJ89_05675</name>
</gene>
<organism evidence="1">
    <name type="scientific">Caldithrix abyssi</name>
    <dbReference type="NCBI Taxonomy" id="187145"/>
    <lineage>
        <taxon>Bacteria</taxon>
        <taxon>Pseudomonadati</taxon>
        <taxon>Calditrichota</taxon>
        <taxon>Calditrichia</taxon>
        <taxon>Calditrichales</taxon>
        <taxon>Calditrichaceae</taxon>
        <taxon>Caldithrix</taxon>
    </lineage>
</organism>
<dbReference type="AlphaFoldDB" id="A0A7V5UEW6"/>
<sequence length="147" mass="16780">MVGFKKSLLVLLIVLPLFLSAQMAELGGYAKFFAHPNLNHPYPFDRLGSRVQLRLTGSLGEQAAFYSALDFNYDAVHTSGAYDADRADGLSIYPVETYVDLFFKYLDLRLGQQFIFWGRADWVNPTDNINPWDYVNISAEIEDYRLP</sequence>
<feature type="non-terminal residue" evidence="1">
    <location>
        <position position="147"/>
    </location>
</feature>
<evidence type="ECO:0000313" key="1">
    <source>
        <dbReference type="EMBL" id="HHJ52664.1"/>
    </source>
</evidence>
<dbReference type="Proteomes" id="UP000886124">
    <property type="component" value="Unassembled WGS sequence"/>
</dbReference>